<protein>
    <submittedName>
        <fullName evidence="3">P-loop NTPase</fullName>
    </submittedName>
</protein>
<keyword evidence="1" id="KW-0547">Nucleotide-binding</keyword>
<organism evidence="3 4">
    <name type="scientific">Endozoicomonas euniceicola</name>
    <dbReference type="NCBI Taxonomy" id="1234143"/>
    <lineage>
        <taxon>Bacteria</taxon>
        <taxon>Pseudomonadati</taxon>
        <taxon>Pseudomonadota</taxon>
        <taxon>Gammaproteobacteria</taxon>
        <taxon>Oceanospirillales</taxon>
        <taxon>Endozoicomonadaceae</taxon>
        <taxon>Endozoicomonas</taxon>
    </lineage>
</organism>
<reference evidence="3" key="1">
    <citation type="submission" date="2022-10" db="EMBL/GenBank/DDBJ databases">
        <title>Completed Genome Sequence of two octocoral isolated bacterium, Endozoicomonas euniceicola EF212T and Endozoicomonas gorgoniicola PS125T.</title>
        <authorList>
            <person name="Chiou Y.-J."/>
            <person name="Chen Y.-H."/>
        </authorList>
    </citation>
    <scope>NUCLEOTIDE SEQUENCE</scope>
    <source>
        <strain evidence="3">EF212</strain>
    </source>
</reference>
<evidence type="ECO:0000256" key="1">
    <source>
        <dbReference type="ARBA" id="ARBA00022741"/>
    </source>
</evidence>
<dbReference type="Proteomes" id="UP001163255">
    <property type="component" value="Chromosome"/>
</dbReference>
<proteinExistence type="predicted"/>
<keyword evidence="2" id="KW-0067">ATP-binding</keyword>
<sequence>MKRITIVTSEKGGVGKSFHSKIKTEFKHKNSKVLLIDSDIANPDVCRYFKNSDINSKQINLTNHNGWMDFIDLLDEEKDIDEVVVNMPARTNKILIAEAEVFFEVCKQLNFKVVIDFVISRDTYCLVLLKQLYEGLSGFSFKLNIVLNGYFGEQEKFTRWHESKIRKQLLDDNRSELYLPDLDDRIVDKLKAPTLELLKTKELSLSERMNLERWITKVFNKLEEMDNE</sequence>
<evidence type="ECO:0000313" key="3">
    <source>
        <dbReference type="EMBL" id="UYM18590.1"/>
    </source>
</evidence>
<gene>
    <name evidence="3" type="ORF">NX720_12040</name>
</gene>
<dbReference type="InterPro" id="IPR033756">
    <property type="entry name" value="YlxH/NBP35"/>
</dbReference>
<dbReference type="RefSeq" id="WP_262601347.1">
    <property type="nucleotide sequence ID" value="NZ_CP103300.1"/>
</dbReference>
<dbReference type="Gene3D" id="3.40.50.300">
    <property type="entry name" value="P-loop containing nucleotide triphosphate hydrolases"/>
    <property type="match status" value="1"/>
</dbReference>
<dbReference type="Pfam" id="PF10609">
    <property type="entry name" value="ParA"/>
    <property type="match status" value="1"/>
</dbReference>
<dbReference type="EMBL" id="CP103300">
    <property type="protein sequence ID" value="UYM18590.1"/>
    <property type="molecule type" value="Genomic_DNA"/>
</dbReference>
<dbReference type="InterPro" id="IPR027417">
    <property type="entry name" value="P-loop_NTPase"/>
</dbReference>
<evidence type="ECO:0000313" key="4">
    <source>
        <dbReference type="Proteomes" id="UP001163255"/>
    </source>
</evidence>
<name>A0ABY6H0K4_9GAMM</name>
<accession>A0ABY6H0K4</accession>
<keyword evidence="4" id="KW-1185">Reference proteome</keyword>
<evidence type="ECO:0000256" key="2">
    <source>
        <dbReference type="ARBA" id="ARBA00022840"/>
    </source>
</evidence>
<dbReference type="SUPFAM" id="SSF52540">
    <property type="entry name" value="P-loop containing nucleoside triphosphate hydrolases"/>
    <property type="match status" value="1"/>
</dbReference>